<dbReference type="InterPro" id="IPR004360">
    <property type="entry name" value="Glyas_Fos-R_dOase_dom"/>
</dbReference>
<dbReference type="EMBL" id="DYZL01000161">
    <property type="protein sequence ID" value="HJH43628.1"/>
    <property type="molecule type" value="Genomic_DNA"/>
</dbReference>
<dbReference type="PANTHER" id="PTHR46036:SF5">
    <property type="entry name" value="LACTOYLGLUTATHIONE LYASE"/>
    <property type="match status" value="1"/>
</dbReference>
<dbReference type="RefSeq" id="WP_103263296.1">
    <property type="nucleotide sequence ID" value="NZ_PPEL01000104.1"/>
</dbReference>
<reference evidence="6" key="3">
    <citation type="submission" date="2021-09" db="EMBL/GenBank/DDBJ databases">
        <authorList>
            <person name="Gilroy R."/>
        </authorList>
    </citation>
    <scope>NUCLEOTIDE SEQUENCE</scope>
    <source>
        <strain evidence="6">USAMLcec12-2067</strain>
    </source>
</reference>
<reference evidence="7 8" key="1">
    <citation type="journal article" date="2018" name="Int. J. Syst. Evol. Microbiol.">
        <title>Rubneribacter badeniensis gen. nov., sp. nov. and Enteroscipio rubneri gen. nov., sp. nov., new members of the Eggerthellaceae isolated from human faeces.</title>
        <authorList>
            <person name="Danylec N."/>
            <person name="Gobl A."/>
            <person name="Stoll D.A."/>
            <person name="Hetzer B."/>
            <person name="Kulling S.E."/>
            <person name="Huch M."/>
        </authorList>
    </citation>
    <scope>NUCLEOTIDE SEQUENCE [LARGE SCALE GENOMIC DNA]</scope>
    <source>
        <strain evidence="7 8">ResAG-85</strain>
    </source>
</reference>
<keyword evidence="7" id="KW-0456">Lyase</keyword>
<accession>A0A2K2U247</accession>
<dbReference type="InterPro" id="IPR037523">
    <property type="entry name" value="VOC_core"/>
</dbReference>
<comment type="caution">
    <text evidence="7">The sequence shown here is derived from an EMBL/GenBank/DDBJ whole genome shotgun (WGS) entry which is preliminary data.</text>
</comment>
<protein>
    <recommendedName>
        <fullName evidence="2">Aldoketomutase</fullName>
    </recommendedName>
    <alternativeName>
        <fullName evidence="1">Ketone-aldehyde mutase</fullName>
    </alternativeName>
    <alternativeName>
        <fullName evidence="3">Methylglyoxalase</fullName>
    </alternativeName>
    <alternativeName>
        <fullName evidence="4">S-D-lactoylglutathione methylglyoxal lyase</fullName>
    </alternativeName>
</protein>
<dbReference type="Proteomes" id="UP000236488">
    <property type="component" value="Unassembled WGS sequence"/>
</dbReference>
<evidence type="ECO:0000313" key="8">
    <source>
        <dbReference type="Proteomes" id="UP000236488"/>
    </source>
</evidence>
<proteinExistence type="predicted"/>
<sequence length="125" mass="14295">MKAKMVHRCIHVLDLDASLTFYERALGLTVQRRMGPKDGSWENVFIGNGETDFQIELTWNRGRAEPYVNGGRDTHLAFEVDDMDAARALHEEMGCVCFVNERMGIYFIEDPDGCWLEIIPANRAE</sequence>
<dbReference type="Proteomes" id="UP000789325">
    <property type="component" value="Unassembled WGS sequence"/>
</dbReference>
<evidence type="ECO:0000313" key="6">
    <source>
        <dbReference type="EMBL" id="HJH43628.1"/>
    </source>
</evidence>
<dbReference type="GO" id="GO:0019243">
    <property type="term" value="P:methylglyoxal catabolic process to D-lactate via S-lactoyl-glutathione"/>
    <property type="evidence" value="ECO:0007669"/>
    <property type="project" value="TreeGrafter"/>
</dbReference>
<evidence type="ECO:0000256" key="2">
    <source>
        <dbReference type="ARBA" id="ARBA00030892"/>
    </source>
</evidence>
<organism evidence="7 8">
    <name type="scientific">Rubneribacter badeniensis</name>
    <dbReference type="NCBI Taxonomy" id="2070688"/>
    <lineage>
        <taxon>Bacteria</taxon>
        <taxon>Bacillati</taxon>
        <taxon>Actinomycetota</taxon>
        <taxon>Coriobacteriia</taxon>
        <taxon>Eggerthellales</taxon>
        <taxon>Eggerthellaceae</taxon>
        <taxon>Rubneribacter</taxon>
    </lineage>
</organism>
<dbReference type="Pfam" id="PF00903">
    <property type="entry name" value="Glyoxalase"/>
    <property type="match status" value="1"/>
</dbReference>
<dbReference type="AlphaFoldDB" id="A0A2K2U247"/>
<dbReference type="InterPro" id="IPR029068">
    <property type="entry name" value="Glyas_Bleomycin-R_OHBP_Dase"/>
</dbReference>
<dbReference type="GO" id="GO:0004462">
    <property type="term" value="F:lactoylglutathione lyase activity"/>
    <property type="evidence" value="ECO:0007669"/>
    <property type="project" value="TreeGrafter"/>
</dbReference>
<keyword evidence="8" id="KW-1185">Reference proteome</keyword>
<evidence type="ECO:0000256" key="3">
    <source>
        <dbReference type="ARBA" id="ARBA00032460"/>
    </source>
</evidence>
<evidence type="ECO:0000256" key="1">
    <source>
        <dbReference type="ARBA" id="ARBA00030291"/>
    </source>
</evidence>
<dbReference type="PROSITE" id="PS51819">
    <property type="entry name" value="VOC"/>
    <property type="match status" value="1"/>
</dbReference>
<dbReference type="PANTHER" id="PTHR46036">
    <property type="entry name" value="LACTOYLGLUTATHIONE LYASE"/>
    <property type="match status" value="1"/>
</dbReference>
<dbReference type="Gene3D" id="3.10.180.10">
    <property type="entry name" value="2,3-Dihydroxybiphenyl 1,2-Dioxygenase, domain 1"/>
    <property type="match status" value="1"/>
</dbReference>
<evidence type="ECO:0000256" key="4">
    <source>
        <dbReference type="ARBA" id="ARBA00033298"/>
    </source>
</evidence>
<dbReference type="GO" id="GO:0005737">
    <property type="term" value="C:cytoplasm"/>
    <property type="evidence" value="ECO:0007669"/>
    <property type="project" value="TreeGrafter"/>
</dbReference>
<evidence type="ECO:0000313" key="7">
    <source>
        <dbReference type="EMBL" id="PNV64396.1"/>
    </source>
</evidence>
<reference evidence="6" key="2">
    <citation type="journal article" date="2021" name="PeerJ">
        <title>Extensive microbial diversity within the chicken gut microbiome revealed by metagenomics and culture.</title>
        <authorList>
            <person name="Gilroy R."/>
            <person name="Ravi A."/>
            <person name="Getino M."/>
            <person name="Pursley I."/>
            <person name="Horton D.L."/>
            <person name="Alikhan N.F."/>
            <person name="Baker D."/>
            <person name="Gharbi K."/>
            <person name="Hall N."/>
            <person name="Watson M."/>
            <person name="Adriaenssens E.M."/>
            <person name="Foster-Nyarko E."/>
            <person name="Jarju S."/>
            <person name="Secka A."/>
            <person name="Antonio M."/>
            <person name="Oren A."/>
            <person name="Chaudhuri R.R."/>
            <person name="La Ragione R."/>
            <person name="Hildebrand F."/>
            <person name="Pallen M.J."/>
        </authorList>
    </citation>
    <scope>NUCLEOTIDE SEQUENCE</scope>
    <source>
        <strain evidence="6">USAMLcec12-2067</strain>
    </source>
</reference>
<name>A0A2K2U247_9ACTN</name>
<evidence type="ECO:0000259" key="5">
    <source>
        <dbReference type="PROSITE" id="PS51819"/>
    </source>
</evidence>
<dbReference type="EMBL" id="PPEL01000104">
    <property type="protein sequence ID" value="PNV64396.1"/>
    <property type="molecule type" value="Genomic_DNA"/>
</dbReference>
<gene>
    <name evidence="7" type="ORF">C2L80_12180</name>
    <name evidence="6" type="ORF">K8V16_07505</name>
</gene>
<dbReference type="SUPFAM" id="SSF54593">
    <property type="entry name" value="Glyoxalase/Bleomycin resistance protein/Dihydroxybiphenyl dioxygenase"/>
    <property type="match status" value="1"/>
</dbReference>
<feature type="domain" description="VOC" evidence="5">
    <location>
        <begin position="4"/>
        <end position="125"/>
    </location>
</feature>